<sequence length="914" mass="99795">MDSEMKDRPSQSVTAGAQNHEGEPVLDFSQLTPSQFGISSNSFSAVSSHKDKSRVAQLKARRRSTIGVRGSPETNSLICYIAKQRMKTPTRSPQRPQASPFLPRYDSLKQKMAAFQHLIEEEQGENLKPAVTLRKASEAGSKNGTLGKECPSDAEGKENRLTPEYQPSVTPPPSKKRCRAPLGGGDKEINEASRPVPACTSPKEPRERTTEFLSPKPPQDLGWKTQNQLLSLPMLSHVEVNRTDGAEGSSVCKKKRVRFGVPLSPEFFDKTLPPSTPLQKGATPKCPMSSGGSKLRSLLKTPQRNDPPLPQPDFSSPPSNGASPTLAPRSTRNVEPYGEKEDKISFLIMEEEFDNPPEDGKDLVEASECPEESVFTELQPFDMDSAFHEDPAAATHTEPEVDFTSNLDPAPELEPESIPVAEPPHSRSRKRKQPTEMVPETRRSTRSAALSASGKMKKTSSVKRGFGSKAVDRSLYGKRDYASKNPLLSPIPETLLSASLPNTPEQASTVTEVVIGTASPIIPHSEAGHSDATARLVSAAAMWCRRFGPGANEKAQSETSASESEPIRGGAEIDLSLSQSHITVASTDAVVDTTTQGACMGPARSRTKSPKRKNSSEKPTCPRRRSGKTSGRREAELHVDSSGESEGSETDHSKSGKKIKQKHDGAETETVSSDVTRASHSDTPSQLKLETTHASVRLETTQEKDLESPVSPDVDQRNSFRVAPRISAHSSEPEQDQGSARQAKEATPGKSRHRQASGSTRRRRSSSLKTSVVEEKHEEEGEQVERVINGEIPEENTHEVSSASVNCQGREEDDGKSIVVGRDGARNDLAPWQQEDFCIDSVLKAAPKSRGSVRRSLRNRKNLDDRDSGLAWVDRTSPDVNDASRRRTRGRCSMTQVPKPLQPPLFEEPDLGKR</sequence>
<feature type="region of interest" description="Disordered" evidence="7">
    <location>
        <begin position="263"/>
        <end position="469"/>
    </location>
</feature>
<dbReference type="GO" id="GO:0005694">
    <property type="term" value="C:chromosome"/>
    <property type="evidence" value="ECO:0007669"/>
    <property type="project" value="TreeGrafter"/>
</dbReference>
<dbReference type="Pfam" id="PF15276">
    <property type="entry name" value="PP1_bind"/>
    <property type="match status" value="1"/>
</dbReference>
<dbReference type="PANTHER" id="PTHR21603">
    <property type="entry name" value="ANTIGEN KI-67-LIKE PROTEIN"/>
    <property type="match status" value="1"/>
</dbReference>
<evidence type="ECO:0000256" key="6">
    <source>
        <dbReference type="ARBA" id="ARBA00023306"/>
    </source>
</evidence>
<feature type="compositionally biased region" description="Basic residues" evidence="7">
    <location>
        <begin position="851"/>
        <end position="860"/>
    </location>
</feature>
<evidence type="ECO:0000256" key="7">
    <source>
        <dbReference type="SAM" id="MobiDB-lite"/>
    </source>
</evidence>
<feature type="compositionally biased region" description="Basic residues" evidence="7">
    <location>
        <begin position="750"/>
        <end position="766"/>
    </location>
</feature>
<feature type="compositionally biased region" description="Polar residues" evidence="7">
    <location>
        <begin position="320"/>
        <end position="333"/>
    </location>
</feature>
<dbReference type="GeneID" id="115827902"/>
<dbReference type="AlphaFoldDB" id="A0A6J2WTS6"/>
<evidence type="ECO:0000256" key="4">
    <source>
        <dbReference type="ARBA" id="ARBA00022843"/>
    </source>
</evidence>
<keyword evidence="9" id="KW-1185">Reference proteome</keyword>
<feature type="compositionally biased region" description="Basic and acidic residues" evidence="7">
    <location>
        <begin position="631"/>
        <end position="641"/>
    </location>
</feature>
<comment type="subcellular location">
    <subcellularLocation>
        <location evidence="1">Nucleus</location>
    </subcellularLocation>
</comment>
<evidence type="ECO:0000259" key="8">
    <source>
        <dbReference type="Pfam" id="PF15276"/>
    </source>
</evidence>
<dbReference type="InParanoid" id="A0A6J2WTS6"/>
<dbReference type="CTD" id="157313"/>
<evidence type="ECO:0000313" key="9">
    <source>
        <dbReference type="Proteomes" id="UP000504632"/>
    </source>
</evidence>
<evidence type="ECO:0000256" key="3">
    <source>
        <dbReference type="ARBA" id="ARBA00022553"/>
    </source>
</evidence>
<keyword evidence="4" id="KW-0832">Ubl conjugation</keyword>
<evidence type="ECO:0000256" key="2">
    <source>
        <dbReference type="ARBA" id="ARBA00022499"/>
    </source>
</evidence>
<gene>
    <name evidence="10" type="primary">cdca2</name>
</gene>
<evidence type="ECO:0000256" key="5">
    <source>
        <dbReference type="ARBA" id="ARBA00023242"/>
    </source>
</evidence>
<dbReference type="RefSeq" id="XP_030647663.1">
    <property type="nucleotide sequence ID" value="XM_030791803.1"/>
</dbReference>
<evidence type="ECO:0000313" key="10">
    <source>
        <dbReference type="RefSeq" id="XP_030647663.1"/>
    </source>
</evidence>
<proteinExistence type="predicted"/>
<accession>A0A6J2WTS6</accession>
<protein>
    <submittedName>
        <fullName evidence="10">Cell division cycle-associated protein 2</fullName>
    </submittedName>
</protein>
<keyword evidence="5" id="KW-0539">Nucleus</keyword>
<dbReference type="FunCoup" id="A0A6J2WTS6">
    <property type="interactions" value="937"/>
</dbReference>
<dbReference type="Proteomes" id="UP000504632">
    <property type="component" value="Chromosome 14"/>
</dbReference>
<evidence type="ECO:0000256" key="1">
    <source>
        <dbReference type="ARBA" id="ARBA00004123"/>
    </source>
</evidence>
<feature type="region of interest" description="Disordered" evidence="7">
    <location>
        <begin position="847"/>
        <end position="914"/>
    </location>
</feature>
<keyword evidence="6" id="KW-0131">Cell cycle</keyword>
<keyword evidence="3" id="KW-0597">Phosphoprotein</keyword>
<keyword evidence="10" id="KW-0132">Cell division</keyword>
<dbReference type="PANTHER" id="PTHR21603:SF16">
    <property type="entry name" value="CELL DIVISION CYCLE-ASSOCIATED PROTEIN 2"/>
    <property type="match status" value="1"/>
</dbReference>
<dbReference type="GO" id="GO:0005634">
    <property type="term" value="C:nucleus"/>
    <property type="evidence" value="ECO:0007669"/>
    <property type="project" value="UniProtKB-SubCell"/>
</dbReference>
<keyword evidence="2" id="KW-1017">Isopeptide bond</keyword>
<feature type="compositionally biased region" description="Polar residues" evidence="7">
    <location>
        <begin position="29"/>
        <end position="47"/>
    </location>
</feature>
<feature type="compositionally biased region" description="Basic and acidic residues" evidence="7">
    <location>
        <begin position="772"/>
        <end position="785"/>
    </location>
</feature>
<dbReference type="GO" id="GO:0051983">
    <property type="term" value="P:regulation of chromosome segregation"/>
    <property type="evidence" value="ECO:0007669"/>
    <property type="project" value="TreeGrafter"/>
</dbReference>
<dbReference type="OrthoDB" id="9947694at2759"/>
<name>A0A6J2WTS6_CHACN</name>
<feature type="compositionally biased region" description="Low complexity" evidence="7">
    <location>
        <begin position="289"/>
        <end position="300"/>
    </location>
</feature>
<dbReference type="GO" id="GO:0007088">
    <property type="term" value="P:regulation of mitotic nuclear division"/>
    <property type="evidence" value="ECO:0007669"/>
    <property type="project" value="TreeGrafter"/>
</dbReference>
<dbReference type="InterPro" id="IPR029334">
    <property type="entry name" value="PP1-bd"/>
</dbReference>
<feature type="region of interest" description="Disordered" evidence="7">
    <location>
        <begin position="1"/>
        <end position="63"/>
    </location>
</feature>
<feature type="region of interest" description="Disordered" evidence="7">
    <location>
        <begin position="136"/>
        <end position="223"/>
    </location>
</feature>
<feature type="region of interest" description="Disordered" evidence="7">
    <location>
        <begin position="595"/>
        <end position="818"/>
    </location>
</feature>
<organism evidence="9 10">
    <name type="scientific">Chanos chanos</name>
    <name type="common">Milkfish</name>
    <name type="synonym">Mugil chanos</name>
    <dbReference type="NCBI Taxonomy" id="29144"/>
    <lineage>
        <taxon>Eukaryota</taxon>
        <taxon>Metazoa</taxon>
        <taxon>Chordata</taxon>
        <taxon>Craniata</taxon>
        <taxon>Vertebrata</taxon>
        <taxon>Euteleostomi</taxon>
        <taxon>Actinopterygii</taxon>
        <taxon>Neopterygii</taxon>
        <taxon>Teleostei</taxon>
        <taxon>Ostariophysi</taxon>
        <taxon>Gonorynchiformes</taxon>
        <taxon>Chanidae</taxon>
        <taxon>Chanos</taxon>
    </lineage>
</organism>
<feature type="domain" description="PP1-binding" evidence="8">
    <location>
        <begin position="253"/>
        <end position="315"/>
    </location>
</feature>
<feature type="compositionally biased region" description="Polar residues" evidence="7">
    <location>
        <begin position="669"/>
        <end position="694"/>
    </location>
</feature>
<reference evidence="10" key="1">
    <citation type="submission" date="2025-08" db="UniProtKB">
        <authorList>
            <consortium name="RefSeq"/>
        </authorList>
    </citation>
    <scope>IDENTIFICATION</scope>
</reference>
<feature type="compositionally biased region" description="Basic and acidic residues" evidence="7">
    <location>
        <begin position="150"/>
        <end position="161"/>
    </location>
</feature>